<protein>
    <submittedName>
        <fullName evidence="1">Uncharacterized protein</fullName>
    </submittedName>
</protein>
<evidence type="ECO:0000313" key="1">
    <source>
        <dbReference type="EMBL" id="KAK3684585.1"/>
    </source>
</evidence>
<organism evidence="1 2">
    <name type="scientific">Vermiconidia calcicola</name>
    <dbReference type="NCBI Taxonomy" id="1690605"/>
    <lineage>
        <taxon>Eukaryota</taxon>
        <taxon>Fungi</taxon>
        <taxon>Dikarya</taxon>
        <taxon>Ascomycota</taxon>
        <taxon>Pezizomycotina</taxon>
        <taxon>Dothideomycetes</taxon>
        <taxon>Dothideomycetidae</taxon>
        <taxon>Mycosphaerellales</taxon>
        <taxon>Extremaceae</taxon>
        <taxon>Vermiconidia</taxon>
    </lineage>
</organism>
<sequence length="452" mass="51002">MSQSRNIPPTVLIIGSGVFGLGTAYALAQRLEYRNTKITLLDRLEFPAQDASSIDSSRIVRPDYPDAAYSKLASQARKYWRRDFGADGRYTESGLCLLLDETDENNGRDYLNKSLENVRDKLGLKVGRREEGGKITVLNDLSDIREVIKGMDGDLGRCGYVNWTSGWAQAEDAMKYLRTLVEETGRVKFRRTELKQLLFKNGDTVEGAELTSGEQVTADLTILATGAWTPKFLDLRGIASASGQILTYLDLTQEEQDRLGSNPSILNESNGMFIIQPSNRVLKVARHGYGYANPTTIPHPERPESGEEITVSLPRTKTDDPNLNVPLEGTKACREFLARYLPDLADRPFTHTRICWYTDTPNSDWLIDYHPKYKGLFVTTGGSGHAYKFLPIIGDRIVDVLSGKDRNQFGAELRKKWQWPKQKFRQDHVWTDGWRGGRKGMVLDEELTRAKL</sequence>
<proteinExistence type="predicted"/>
<reference evidence="1" key="1">
    <citation type="submission" date="2023-07" db="EMBL/GenBank/DDBJ databases">
        <title>Black Yeasts Isolated from many extreme environments.</title>
        <authorList>
            <person name="Coleine C."/>
            <person name="Stajich J.E."/>
            <person name="Selbmann L."/>
        </authorList>
    </citation>
    <scope>NUCLEOTIDE SEQUENCE</scope>
    <source>
        <strain evidence="1">CCFEE 5714</strain>
    </source>
</reference>
<dbReference type="Proteomes" id="UP001281147">
    <property type="component" value="Unassembled WGS sequence"/>
</dbReference>
<accession>A0ACC3MCB6</accession>
<gene>
    <name evidence="1" type="ORF">LTR37_020148</name>
</gene>
<comment type="caution">
    <text evidence="1">The sequence shown here is derived from an EMBL/GenBank/DDBJ whole genome shotgun (WGS) entry which is preliminary data.</text>
</comment>
<keyword evidence="2" id="KW-1185">Reference proteome</keyword>
<evidence type="ECO:0000313" key="2">
    <source>
        <dbReference type="Proteomes" id="UP001281147"/>
    </source>
</evidence>
<name>A0ACC3MCB6_9PEZI</name>
<dbReference type="EMBL" id="JAUTXU010000337">
    <property type="protein sequence ID" value="KAK3684585.1"/>
    <property type="molecule type" value="Genomic_DNA"/>
</dbReference>